<dbReference type="EMBL" id="JAVYJV010000004">
    <property type="protein sequence ID" value="KAK4372432.1"/>
    <property type="molecule type" value="Genomic_DNA"/>
</dbReference>
<evidence type="ECO:0000313" key="1">
    <source>
        <dbReference type="EMBL" id="KAK4372432.1"/>
    </source>
</evidence>
<sequence length="144" mass="16428">MESPKTRAGVLDFFCFDRGTVTKFEPGYTAPPPKKAHLVDNTATIIRGSVEADIENGRERVESDSEEGREMLVRSQYSECSQAADRSASCFHNSAYDETYVRGAQWRSKKLSLYTSYTANYKIHWNTLAHVHYTPVNHKNSDYH</sequence>
<protein>
    <submittedName>
        <fullName evidence="1">Uncharacterized protein</fullName>
    </submittedName>
</protein>
<dbReference type="Pfam" id="PF12428">
    <property type="entry name" value="DUF3675"/>
    <property type="match status" value="1"/>
</dbReference>
<organism evidence="1 2">
    <name type="scientific">Anisodus tanguticus</name>
    <dbReference type="NCBI Taxonomy" id="243964"/>
    <lineage>
        <taxon>Eukaryota</taxon>
        <taxon>Viridiplantae</taxon>
        <taxon>Streptophyta</taxon>
        <taxon>Embryophyta</taxon>
        <taxon>Tracheophyta</taxon>
        <taxon>Spermatophyta</taxon>
        <taxon>Magnoliopsida</taxon>
        <taxon>eudicotyledons</taxon>
        <taxon>Gunneridae</taxon>
        <taxon>Pentapetalae</taxon>
        <taxon>asterids</taxon>
        <taxon>lamiids</taxon>
        <taxon>Solanales</taxon>
        <taxon>Solanaceae</taxon>
        <taxon>Solanoideae</taxon>
        <taxon>Hyoscyameae</taxon>
        <taxon>Anisodus</taxon>
    </lineage>
</organism>
<accession>A0AAE1SMA7</accession>
<keyword evidence="2" id="KW-1185">Reference proteome</keyword>
<proteinExistence type="predicted"/>
<evidence type="ECO:0000313" key="2">
    <source>
        <dbReference type="Proteomes" id="UP001291623"/>
    </source>
</evidence>
<dbReference type="AlphaFoldDB" id="A0AAE1SMA7"/>
<name>A0AAE1SMA7_9SOLA</name>
<dbReference type="Proteomes" id="UP001291623">
    <property type="component" value="Unassembled WGS sequence"/>
</dbReference>
<reference evidence="1" key="1">
    <citation type="submission" date="2023-12" db="EMBL/GenBank/DDBJ databases">
        <title>Genome assembly of Anisodus tanguticus.</title>
        <authorList>
            <person name="Wang Y.-J."/>
        </authorList>
    </citation>
    <scope>NUCLEOTIDE SEQUENCE</scope>
    <source>
        <strain evidence="1">KB-2021</strain>
        <tissue evidence="1">Leaf</tissue>
    </source>
</reference>
<dbReference type="InterPro" id="IPR022143">
    <property type="entry name" value="DUF3675"/>
</dbReference>
<comment type="caution">
    <text evidence="1">The sequence shown here is derived from an EMBL/GenBank/DDBJ whole genome shotgun (WGS) entry which is preliminary data.</text>
</comment>
<gene>
    <name evidence="1" type="ORF">RND71_007816</name>
</gene>